<dbReference type="EC" id="3.7.1.3" evidence="4 5"/>
<dbReference type="Gene3D" id="3.90.1150.10">
    <property type="entry name" value="Aspartate Aminotransferase, domain 1"/>
    <property type="match status" value="1"/>
</dbReference>
<protein>
    <recommendedName>
        <fullName evidence="4 5">Kynureninase</fullName>
        <ecNumber evidence="4 5">3.7.1.3</ecNumber>
    </recommendedName>
    <alternativeName>
        <fullName evidence="4">L-kynurenine hydrolase</fullName>
    </alternativeName>
</protein>
<comment type="pathway">
    <text evidence="4 6">Amino-acid degradation; L-kynurenine degradation; L-alanine and anthranilate from L-kynurenine: step 1/1.</text>
</comment>
<comment type="similarity">
    <text evidence="7">Belongs to the DegT/DnrJ/EryC1 family.</text>
</comment>
<dbReference type="Gene3D" id="3.40.640.10">
    <property type="entry name" value="Type I PLP-dependent aspartate aminotransferase-like (Major domain)"/>
    <property type="match status" value="1"/>
</dbReference>
<feature type="binding site" evidence="4">
    <location>
        <position position="277"/>
    </location>
    <ligand>
        <name>pyridoxal 5'-phosphate</name>
        <dbReference type="ChEBI" id="CHEBI:597326"/>
    </ligand>
</feature>
<comment type="similarity">
    <text evidence="4 6">Belongs to the kynureninase family.</text>
</comment>
<proteinExistence type="inferred from homology"/>
<feature type="binding site" evidence="4">
    <location>
        <position position="222"/>
    </location>
    <ligand>
        <name>pyridoxal 5'-phosphate</name>
        <dbReference type="ChEBI" id="CHEBI:597326"/>
    </ligand>
</feature>
<dbReference type="EMBL" id="JAEANY010000001">
    <property type="protein sequence ID" value="MBH5321669.1"/>
    <property type="molecule type" value="Genomic_DNA"/>
</dbReference>
<dbReference type="PANTHER" id="PTHR14084:SF0">
    <property type="entry name" value="KYNURENINASE"/>
    <property type="match status" value="1"/>
</dbReference>
<evidence type="ECO:0000256" key="7">
    <source>
        <dbReference type="RuleBase" id="RU004508"/>
    </source>
</evidence>
<keyword evidence="2 4" id="KW-0378">Hydrolase</keyword>
<dbReference type="PANTHER" id="PTHR14084">
    <property type="entry name" value="KYNURENINASE"/>
    <property type="match status" value="1"/>
</dbReference>
<evidence type="ECO:0000256" key="2">
    <source>
        <dbReference type="ARBA" id="ARBA00022801"/>
    </source>
</evidence>
<dbReference type="GO" id="GO:0030429">
    <property type="term" value="F:kynureninase activity"/>
    <property type="evidence" value="ECO:0007669"/>
    <property type="project" value="UniProtKB-EC"/>
</dbReference>
<keyword evidence="9" id="KW-1185">Reference proteome</keyword>
<sequence length="411" mass="45202">MDAIFDKADSLDASDPLRAFRDEFALRDGLIYLDGNSLGAMPKRTPARMDRTIQQEWREGLITSWNAADWVNAPRRIGDKIAPIIGAGEGEVVVTDSTSINIFKALTAALSLQPERSILLTETTNFPTDHYMMQGITAFSGGRIETRSAAPEDVLDHLSDNVAVLLLTHVHYKTGRMRDMAAVTAKAQEHGVLVVWDLSHSAGAVELALGAANVDFAVGCGYKFLNGGPGAPAFLYAAKRHHEAMPVLAGWFGHARPFAFEEEYEAADNIERFLCGTPGILGMAALEEGVELMLRADMAEVRRKSAALGDLFIECMDGWAGDHSFTLVSPRDAGQRGSHVSYSHKDGYAMMQALKARDVIGDFREPDVMRFGLTPLYLSYRDMVEAAARLRSICESREWDRPEYKERAAVT</sequence>
<comment type="cofactor">
    <cofactor evidence="4 6">
        <name>pyridoxal 5'-phosphate</name>
        <dbReference type="ChEBI" id="CHEBI:597326"/>
    </cofactor>
</comment>
<comment type="function">
    <text evidence="4 6">Catalyzes the cleavage of L-kynurenine (L-Kyn) and L-3-hydroxykynurenine (L-3OHKyn) into anthranilic acid (AA) and 3-hydroxyanthranilic acid (3-OHAA), respectively.</text>
</comment>
<dbReference type="PIRSF" id="PIRSF038800">
    <property type="entry name" value="KYNU"/>
    <property type="match status" value="1"/>
</dbReference>
<evidence type="ECO:0000256" key="6">
    <source>
        <dbReference type="PIRNR" id="PIRNR038800"/>
    </source>
</evidence>
<feature type="modified residue" description="N6-(pyridoxal phosphate)lysine" evidence="4">
    <location>
        <position position="223"/>
    </location>
</feature>
<feature type="binding site" evidence="4">
    <location>
        <position position="98"/>
    </location>
    <ligand>
        <name>pyridoxal 5'-phosphate</name>
        <dbReference type="ChEBI" id="CHEBI:597326"/>
    </ligand>
</feature>
<name>A0ABS0N132_9SPHN</name>
<dbReference type="InterPro" id="IPR015424">
    <property type="entry name" value="PyrdxlP-dep_Trfase"/>
</dbReference>
<dbReference type="NCBIfam" id="TIGR01814">
    <property type="entry name" value="kynureninase"/>
    <property type="match status" value="1"/>
</dbReference>
<dbReference type="InterPro" id="IPR000653">
    <property type="entry name" value="DegT/StrS_aminotransferase"/>
</dbReference>
<dbReference type="Pfam" id="PF22580">
    <property type="entry name" value="KYNU_C"/>
    <property type="match status" value="1"/>
</dbReference>
<feature type="binding site" evidence="4">
    <location>
        <position position="99"/>
    </location>
    <ligand>
        <name>pyridoxal 5'-phosphate</name>
        <dbReference type="ChEBI" id="CHEBI:597326"/>
    </ligand>
</feature>
<feature type="binding site" evidence="4">
    <location>
        <position position="168"/>
    </location>
    <ligand>
        <name>pyridoxal 5'-phosphate</name>
        <dbReference type="ChEBI" id="CHEBI:597326"/>
    </ligand>
</feature>
<dbReference type="RefSeq" id="WP_197920309.1">
    <property type="nucleotide sequence ID" value="NZ_CAWPTA010000006.1"/>
</dbReference>
<evidence type="ECO:0000256" key="3">
    <source>
        <dbReference type="ARBA" id="ARBA00022898"/>
    </source>
</evidence>
<evidence type="ECO:0000256" key="4">
    <source>
        <dbReference type="HAMAP-Rule" id="MF_01970"/>
    </source>
</evidence>
<comment type="catalytic activity">
    <reaction evidence="4 6">
        <text>L-kynurenine + H2O = anthranilate + L-alanine + H(+)</text>
        <dbReference type="Rhea" id="RHEA:16813"/>
        <dbReference type="ChEBI" id="CHEBI:15377"/>
        <dbReference type="ChEBI" id="CHEBI:15378"/>
        <dbReference type="ChEBI" id="CHEBI:16567"/>
        <dbReference type="ChEBI" id="CHEBI:57959"/>
        <dbReference type="ChEBI" id="CHEBI:57972"/>
        <dbReference type="EC" id="3.7.1.3"/>
    </reaction>
</comment>
<evidence type="ECO:0000256" key="5">
    <source>
        <dbReference type="NCBIfam" id="TIGR01814"/>
    </source>
</evidence>
<dbReference type="InterPro" id="IPR010111">
    <property type="entry name" value="Kynureninase"/>
</dbReference>
<evidence type="ECO:0000313" key="8">
    <source>
        <dbReference type="EMBL" id="MBH5321669.1"/>
    </source>
</evidence>
<comment type="pathway">
    <text evidence="4 6">Cofactor biosynthesis; NAD(+) biosynthesis; quinolinate from L-kynurenine: step 2/3.</text>
</comment>
<dbReference type="Pfam" id="PF01041">
    <property type="entry name" value="DegT_DnrJ_EryC1"/>
    <property type="match status" value="1"/>
</dbReference>
<gene>
    <name evidence="4 8" type="primary">kynU</name>
    <name evidence="8" type="ORF">I5L03_03600</name>
</gene>
<comment type="catalytic activity">
    <reaction evidence="6">
        <text>3-hydroxy-L-kynurenine + H2O = 3-hydroxyanthranilate + L-alanine + H(+)</text>
        <dbReference type="Rhea" id="RHEA:25143"/>
        <dbReference type="ChEBI" id="CHEBI:15377"/>
        <dbReference type="ChEBI" id="CHEBI:15378"/>
        <dbReference type="ChEBI" id="CHEBI:36559"/>
        <dbReference type="ChEBI" id="CHEBI:57972"/>
        <dbReference type="ChEBI" id="CHEBI:58125"/>
        <dbReference type="EC" id="3.7.1.3"/>
    </reaction>
</comment>
<keyword evidence="3 4" id="KW-0663">Pyridoxal phosphate</keyword>
<comment type="subunit">
    <text evidence="4 6">Homodimer.</text>
</comment>
<evidence type="ECO:0000313" key="9">
    <source>
        <dbReference type="Proteomes" id="UP000602442"/>
    </source>
</evidence>
<dbReference type="HAMAP" id="MF_01970">
    <property type="entry name" value="Kynureninase"/>
    <property type="match status" value="1"/>
</dbReference>
<dbReference type="Proteomes" id="UP000602442">
    <property type="component" value="Unassembled WGS sequence"/>
</dbReference>
<feature type="binding site" evidence="4">
    <location>
        <position position="197"/>
    </location>
    <ligand>
        <name>pyridoxal 5'-phosphate</name>
        <dbReference type="ChEBI" id="CHEBI:597326"/>
    </ligand>
</feature>
<evidence type="ECO:0000256" key="1">
    <source>
        <dbReference type="ARBA" id="ARBA00022642"/>
    </source>
</evidence>
<dbReference type="InterPro" id="IPR015421">
    <property type="entry name" value="PyrdxlP-dep_Trfase_major"/>
</dbReference>
<dbReference type="SUPFAM" id="SSF53383">
    <property type="entry name" value="PLP-dependent transferases"/>
    <property type="match status" value="1"/>
</dbReference>
<comment type="caution">
    <text evidence="8">The sequence shown here is derived from an EMBL/GenBank/DDBJ whole genome shotgun (WGS) entry which is preliminary data.</text>
</comment>
<dbReference type="InterPro" id="IPR015422">
    <property type="entry name" value="PyrdxlP-dep_Trfase_small"/>
</dbReference>
<accession>A0ABS0N132</accession>
<organism evidence="8 9">
    <name type="scientific">Aurantiacibacter sediminis</name>
    <dbReference type="NCBI Taxonomy" id="2793064"/>
    <lineage>
        <taxon>Bacteria</taxon>
        <taxon>Pseudomonadati</taxon>
        <taxon>Pseudomonadota</taxon>
        <taxon>Alphaproteobacteria</taxon>
        <taxon>Sphingomonadales</taxon>
        <taxon>Erythrobacteraceae</taxon>
        <taxon>Aurantiacibacter</taxon>
    </lineage>
</organism>
<feature type="binding site" evidence="4">
    <location>
        <begin position="126"/>
        <end position="129"/>
    </location>
    <ligand>
        <name>pyridoxal 5'-phosphate</name>
        <dbReference type="ChEBI" id="CHEBI:597326"/>
    </ligand>
</feature>
<reference evidence="8 9" key="1">
    <citation type="submission" date="2020-11" db="EMBL/GenBank/DDBJ databases">
        <title>Erythrobacter sediminis sp. nov., a marine bacterium from a tidal flat of Garorim Bay.</title>
        <authorList>
            <person name="Kim D."/>
            <person name="Yoo Y."/>
            <person name="Kim J.-J."/>
        </authorList>
    </citation>
    <scope>NUCLEOTIDE SEQUENCE [LARGE SCALE GENOMIC DNA]</scope>
    <source>
        <strain evidence="8 9">JGD-13</strain>
    </source>
</reference>
<keyword evidence="1 4" id="KW-0662">Pyridine nucleotide biosynthesis</keyword>
<feature type="binding site" evidence="4">
    <location>
        <position position="251"/>
    </location>
    <ligand>
        <name>pyridoxal 5'-phosphate</name>
        <dbReference type="ChEBI" id="CHEBI:597326"/>
    </ligand>
</feature>
<feature type="binding site" evidence="4">
    <location>
        <position position="200"/>
    </location>
    <ligand>
        <name>pyridoxal 5'-phosphate</name>
        <dbReference type="ChEBI" id="CHEBI:597326"/>
    </ligand>
</feature>